<dbReference type="RefSeq" id="WP_109416396.1">
    <property type="nucleotide sequence ID" value="NZ_QEAS01000011.1"/>
</dbReference>
<evidence type="ECO:0000256" key="3">
    <source>
        <dbReference type="ARBA" id="ARBA00022452"/>
    </source>
</evidence>
<dbReference type="NCBIfam" id="TIGR04057">
    <property type="entry name" value="SusC_RagA_signa"/>
    <property type="match status" value="1"/>
</dbReference>
<dbReference type="AlphaFoldDB" id="A0A2U2PFH1"/>
<evidence type="ECO:0000256" key="6">
    <source>
        <dbReference type="ARBA" id="ARBA00023237"/>
    </source>
</evidence>
<accession>A0A2U2PFH1</accession>
<evidence type="ECO:0000313" key="10">
    <source>
        <dbReference type="Proteomes" id="UP000245647"/>
    </source>
</evidence>
<evidence type="ECO:0000256" key="4">
    <source>
        <dbReference type="ARBA" id="ARBA00022692"/>
    </source>
</evidence>
<sequence>MKKIFTRLSGGAFVFFLILGSVFAQQNISIRGRVTDAKSGEALIGVSVKVKGTTQGTSTDVNGGFTISAPGTGILVVSYIGYQSQEVAINNQPTINIKLQASSQSLNEVIVVGYGTQRKIDVTGSISQVKGADVNKQPASDAASALQGKVAGVTITNSGAPGATPKVIVRGVGTIYGNTNLLYVIDGVWYDNMSFINPADIENISVLKDASAQSIYGIRAANGVILVTTKKGSKGRTVVDYNGYVGFQNVTNQVEMANGTEYATLINELTSSSGGTPIFSNPSSFGTGTNWYNEILRRAFVTSHQLSVNGGGEKSTYNFSFGYLNQDGLVKGNNYQRYTARFNNEYEVAKFLKVGFNITATDSVSRDVPSDIWHQIYSAAPIVAPYNSDGSFGDPYNISNGALGSSVQFNPLATLEAYNQKAKRYRFTGNAYANVSLTKDLTFKTSLGGEFGQYENRNYVGVYNYTKNQVNNVSKLSIGRADTRNWIIENTLTYNKKFTDHSLTVLLGQSAQRYKLYGSTASGEGVPYSSEGDLYLKLASASSYNYKDDGKLTTVASYFGRVNYSFKDKYLLNASLRADGASQFYNGGDLWGYFPSVGLGWIVTNEGFMKDQQIFDNLKIRGSWGKIGNAGVPYNPTILTVTATPQLSAIFGPDQKLYPGASIDVYPAAFLNWERVAGTNIGFEAAFLTNRLNIEADYYSKTTQQTIFAIPVLSSIGLKSDGGTKRVANQADFRNRGAELSITWRDKTSGGLTYSVGGNISMNNNKVTKVLSGNTPLLTGGTGITNGASVTRTVQGRPIGEFFGYQVAGIFQDATEVSGSAQPGAKPGDFRYVDQNGDNVIDGKDRVSLGNPFPKYNYGINTSFEYKNFDLAIDFQGAADVDVYNANIAYRYGNENFTKDFFDNRWHGEGTSTTYPSVAVGSTSNSAPNSFYVESGSYFRVRNLQLGYTLPKSILSKWKVNRVRVYANAQNMINIFGYKGFSPEVYGASILTSGVDANVYPLYATYNFGVNLTF</sequence>
<comment type="similarity">
    <text evidence="7">Belongs to the TonB-dependent receptor family.</text>
</comment>
<keyword evidence="2 7" id="KW-0813">Transport</keyword>
<keyword evidence="3 7" id="KW-1134">Transmembrane beta strand</keyword>
<proteinExistence type="inferred from homology"/>
<dbReference type="Pfam" id="PF13715">
    <property type="entry name" value="CarbopepD_reg_2"/>
    <property type="match status" value="1"/>
</dbReference>
<dbReference type="InterPro" id="IPR023997">
    <property type="entry name" value="TonB-dep_OMP_SusC/RagA_CS"/>
</dbReference>
<protein>
    <submittedName>
        <fullName evidence="9">SusC/RagA family TonB-linked outer membrane protein</fullName>
    </submittedName>
</protein>
<dbReference type="SUPFAM" id="SSF56935">
    <property type="entry name" value="Porins"/>
    <property type="match status" value="1"/>
</dbReference>
<dbReference type="InterPro" id="IPR036942">
    <property type="entry name" value="Beta-barrel_TonB_sf"/>
</dbReference>
<evidence type="ECO:0000256" key="1">
    <source>
        <dbReference type="ARBA" id="ARBA00004571"/>
    </source>
</evidence>
<name>A0A2U2PFH1_9SPHI</name>
<dbReference type="InterPro" id="IPR012910">
    <property type="entry name" value="Plug_dom"/>
</dbReference>
<dbReference type="Gene3D" id="2.40.170.20">
    <property type="entry name" value="TonB-dependent receptor, beta-barrel domain"/>
    <property type="match status" value="1"/>
</dbReference>
<evidence type="ECO:0000256" key="2">
    <source>
        <dbReference type="ARBA" id="ARBA00022448"/>
    </source>
</evidence>
<evidence type="ECO:0000313" key="9">
    <source>
        <dbReference type="EMBL" id="PWG79879.1"/>
    </source>
</evidence>
<comment type="caution">
    <text evidence="9">The sequence shown here is derived from an EMBL/GenBank/DDBJ whole genome shotgun (WGS) entry which is preliminary data.</text>
</comment>
<dbReference type="NCBIfam" id="TIGR04056">
    <property type="entry name" value="OMP_RagA_SusC"/>
    <property type="match status" value="1"/>
</dbReference>
<evidence type="ECO:0000256" key="7">
    <source>
        <dbReference type="PROSITE-ProRule" id="PRU01360"/>
    </source>
</evidence>
<dbReference type="Proteomes" id="UP000245647">
    <property type="component" value="Unassembled WGS sequence"/>
</dbReference>
<gene>
    <name evidence="9" type="ORF">DDR33_13825</name>
</gene>
<dbReference type="FunFam" id="2.60.40.1120:FF:000003">
    <property type="entry name" value="Outer membrane protein Omp121"/>
    <property type="match status" value="1"/>
</dbReference>
<keyword evidence="5 7" id="KW-0472">Membrane</keyword>
<organism evidence="9 10">
    <name type="scientific">Pararcticibacter amylolyticus</name>
    <dbReference type="NCBI Taxonomy" id="2173175"/>
    <lineage>
        <taxon>Bacteria</taxon>
        <taxon>Pseudomonadati</taxon>
        <taxon>Bacteroidota</taxon>
        <taxon>Sphingobacteriia</taxon>
        <taxon>Sphingobacteriales</taxon>
        <taxon>Sphingobacteriaceae</taxon>
        <taxon>Pararcticibacter</taxon>
    </lineage>
</organism>
<keyword evidence="10" id="KW-1185">Reference proteome</keyword>
<keyword evidence="6 7" id="KW-0998">Cell outer membrane</keyword>
<dbReference type="Gene3D" id="2.170.130.10">
    <property type="entry name" value="TonB-dependent receptor, plug domain"/>
    <property type="match status" value="1"/>
</dbReference>
<dbReference type="OrthoDB" id="9768177at2"/>
<dbReference type="PROSITE" id="PS52016">
    <property type="entry name" value="TONB_DEPENDENT_REC_3"/>
    <property type="match status" value="1"/>
</dbReference>
<dbReference type="InterPro" id="IPR039426">
    <property type="entry name" value="TonB-dep_rcpt-like"/>
</dbReference>
<dbReference type="GO" id="GO:0009279">
    <property type="term" value="C:cell outer membrane"/>
    <property type="evidence" value="ECO:0007669"/>
    <property type="project" value="UniProtKB-SubCell"/>
</dbReference>
<keyword evidence="4 7" id="KW-0812">Transmembrane</keyword>
<dbReference type="EMBL" id="QEAS01000011">
    <property type="protein sequence ID" value="PWG79879.1"/>
    <property type="molecule type" value="Genomic_DNA"/>
</dbReference>
<dbReference type="InterPro" id="IPR037066">
    <property type="entry name" value="Plug_dom_sf"/>
</dbReference>
<dbReference type="InterPro" id="IPR008969">
    <property type="entry name" value="CarboxyPept-like_regulatory"/>
</dbReference>
<dbReference type="Pfam" id="PF07715">
    <property type="entry name" value="Plug"/>
    <property type="match status" value="1"/>
</dbReference>
<reference evidence="9 10" key="1">
    <citation type="submission" date="2018-04" db="EMBL/GenBank/DDBJ databases">
        <title>Pedobacter chongqingensis sp. nov., isolated from a rottenly hemp rope.</title>
        <authorList>
            <person name="Cai Y."/>
        </authorList>
    </citation>
    <scope>NUCLEOTIDE SEQUENCE [LARGE SCALE GENOMIC DNA]</scope>
    <source>
        <strain evidence="9 10">FJ4-8</strain>
    </source>
</reference>
<evidence type="ECO:0000259" key="8">
    <source>
        <dbReference type="Pfam" id="PF07715"/>
    </source>
</evidence>
<comment type="subcellular location">
    <subcellularLocation>
        <location evidence="1 7">Cell outer membrane</location>
        <topology evidence="1 7">Multi-pass membrane protein</topology>
    </subcellularLocation>
</comment>
<evidence type="ECO:0000256" key="5">
    <source>
        <dbReference type="ARBA" id="ARBA00023136"/>
    </source>
</evidence>
<feature type="domain" description="TonB-dependent receptor plug" evidence="8">
    <location>
        <begin position="119"/>
        <end position="224"/>
    </location>
</feature>
<dbReference type="InterPro" id="IPR023996">
    <property type="entry name" value="TonB-dep_OMP_SusC/RagA"/>
</dbReference>
<dbReference type="SUPFAM" id="SSF49464">
    <property type="entry name" value="Carboxypeptidase regulatory domain-like"/>
    <property type="match status" value="1"/>
</dbReference>
<dbReference type="Gene3D" id="2.60.40.1120">
    <property type="entry name" value="Carboxypeptidase-like, regulatory domain"/>
    <property type="match status" value="1"/>
</dbReference>